<evidence type="ECO:0000313" key="3">
    <source>
        <dbReference type="Proteomes" id="UP000074108"/>
    </source>
</evidence>
<dbReference type="InterPro" id="IPR006119">
    <property type="entry name" value="Resolv_N"/>
</dbReference>
<dbReference type="PANTHER" id="PTHR30461">
    <property type="entry name" value="DNA-INVERTASE FROM LAMBDOID PROPHAGE"/>
    <property type="match status" value="1"/>
</dbReference>
<dbReference type="Proteomes" id="UP000074108">
    <property type="component" value="Unassembled WGS sequence"/>
</dbReference>
<dbReference type="OrthoDB" id="65783at2"/>
<dbReference type="SMART" id="SM00857">
    <property type="entry name" value="Resolvase"/>
    <property type="match status" value="1"/>
</dbReference>
<dbReference type="GO" id="GO:0000150">
    <property type="term" value="F:DNA strand exchange activity"/>
    <property type="evidence" value="ECO:0007669"/>
    <property type="project" value="InterPro"/>
</dbReference>
<dbReference type="RefSeq" id="WP_059351231.1">
    <property type="nucleotide sequence ID" value="NZ_LDYG01000030.1"/>
</dbReference>
<dbReference type="CDD" id="cd00338">
    <property type="entry name" value="Ser_Recombinase"/>
    <property type="match status" value="1"/>
</dbReference>
<name>A0A147K7T8_9BACI</name>
<dbReference type="GO" id="GO:0003677">
    <property type="term" value="F:DNA binding"/>
    <property type="evidence" value="ECO:0007669"/>
    <property type="project" value="InterPro"/>
</dbReference>
<dbReference type="Gene3D" id="3.40.50.1390">
    <property type="entry name" value="Resolvase, N-terminal catalytic domain"/>
    <property type="match status" value="1"/>
</dbReference>
<dbReference type="Pfam" id="PF00239">
    <property type="entry name" value="Resolvase"/>
    <property type="match status" value="1"/>
</dbReference>
<comment type="caution">
    <text evidence="2">The sequence shown here is derived from an EMBL/GenBank/DDBJ whole genome shotgun (WGS) entry which is preliminary data.</text>
</comment>
<gene>
    <name evidence="2" type="ORF">Q75_09690</name>
</gene>
<dbReference type="PANTHER" id="PTHR30461:SF23">
    <property type="entry name" value="DNA RECOMBINASE-RELATED"/>
    <property type="match status" value="1"/>
</dbReference>
<protein>
    <recommendedName>
        <fullName evidence="1">Resolvase/invertase-type recombinase catalytic domain-containing protein</fullName>
    </recommendedName>
</protein>
<dbReference type="EMBL" id="LDYG01000030">
    <property type="protein sequence ID" value="KUP06192.1"/>
    <property type="molecule type" value="Genomic_DNA"/>
</dbReference>
<dbReference type="InterPro" id="IPR050639">
    <property type="entry name" value="SSR_resolvase"/>
</dbReference>
<dbReference type="SUPFAM" id="SSF53041">
    <property type="entry name" value="Resolvase-like"/>
    <property type="match status" value="1"/>
</dbReference>
<evidence type="ECO:0000313" key="2">
    <source>
        <dbReference type="EMBL" id="KUP06192.1"/>
    </source>
</evidence>
<organism evidence="2 3">
    <name type="scientific">Bacillus coahuilensis p1.1.43</name>
    <dbReference type="NCBI Taxonomy" id="1150625"/>
    <lineage>
        <taxon>Bacteria</taxon>
        <taxon>Bacillati</taxon>
        <taxon>Bacillota</taxon>
        <taxon>Bacilli</taxon>
        <taxon>Bacillales</taxon>
        <taxon>Bacillaceae</taxon>
        <taxon>Bacillus</taxon>
    </lineage>
</organism>
<evidence type="ECO:0000259" key="1">
    <source>
        <dbReference type="PROSITE" id="PS51736"/>
    </source>
</evidence>
<reference evidence="2 3" key="1">
    <citation type="journal article" date="2016" name="Front. Microbiol.">
        <title>Microevolution Analysis of Bacillus coahuilensis Unveils Differences in Phosphorus Acquisition Strategies and Their Regulation.</title>
        <authorList>
            <person name="Gomez-Lunar Z."/>
            <person name="Hernandez-Gonzalez I."/>
            <person name="Rodriguez-Torres M.D."/>
            <person name="Souza V."/>
            <person name="Olmedo-Alvarez G."/>
        </authorList>
    </citation>
    <scope>NUCLEOTIDE SEQUENCE [LARGE SCALE GENOMIC DNA]</scope>
    <source>
        <strain evidence="3">p1.1.43</strain>
    </source>
</reference>
<dbReference type="InterPro" id="IPR036162">
    <property type="entry name" value="Resolvase-like_N_sf"/>
</dbReference>
<proteinExistence type="predicted"/>
<sequence>MKKKQALYIRKSREGEGGADETLHTQRETLLRLAEQNGYKNPDVYEEIESSIDWNRPKLSELILAIEQGKYDRILVTHIDRIGRDIGLLDNIKKLCIEHDIVIETPDNVIKFDDENQELLFGFSSVLSDYEYKRIRHRLQKVSMML</sequence>
<feature type="domain" description="Resolvase/invertase-type recombinase catalytic" evidence="1">
    <location>
        <begin position="4"/>
        <end position="146"/>
    </location>
</feature>
<dbReference type="PROSITE" id="PS51736">
    <property type="entry name" value="RECOMBINASES_3"/>
    <property type="match status" value="1"/>
</dbReference>
<keyword evidence="3" id="KW-1185">Reference proteome</keyword>
<dbReference type="PATRIC" id="fig|1150625.3.peg.2061"/>
<accession>A0A147K7T8</accession>
<dbReference type="AlphaFoldDB" id="A0A147K7T8"/>
<dbReference type="STRING" id="1150625.Q75_09690"/>